<dbReference type="AlphaFoldDB" id="A0AA51X400"/>
<sequence>MLFQAVKGLLSVKWGIELAKIGVNTSSIATVVNRMKSGLSFASNRTSLTLKIAERNLLGTANGSKTAYSFNGVSASEAEVIFADMAAGRQVKTITTPKGPIKNIQLEGGEYVQFRKWSSTNSGEVTIEFEISSIRDIRIELKFFP</sequence>
<gene>
    <name evidence="1" type="ORF">QYS47_32935</name>
</gene>
<dbReference type="EMBL" id="CP129968">
    <property type="protein sequence ID" value="WNB17094.1"/>
    <property type="molecule type" value="Genomic_DNA"/>
</dbReference>
<organism evidence="1">
    <name type="scientific">Marivirga arenosa</name>
    <dbReference type="NCBI Taxonomy" id="3059076"/>
    <lineage>
        <taxon>Bacteria</taxon>
        <taxon>Pseudomonadati</taxon>
        <taxon>Bacteroidota</taxon>
        <taxon>Cytophagia</taxon>
        <taxon>Cytophagales</taxon>
        <taxon>Marivirgaceae</taxon>
        <taxon>Marivirga</taxon>
    </lineage>
</organism>
<dbReference type="KEGG" id="marp:QYS47_32935"/>
<reference evidence="1" key="1">
    <citation type="submission" date="2023-08" db="EMBL/GenBank/DDBJ databases">
        <title>Comparative genomics and taxonomic characterization of three novel marine species of genus Marivirga.</title>
        <authorList>
            <person name="Muhammad N."/>
            <person name="Kim S.-G."/>
        </authorList>
    </citation>
    <scope>NUCLEOTIDE SEQUENCE</scope>
    <source>
        <strain evidence="1">BKB1-2</strain>
    </source>
</reference>
<dbReference type="Proteomes" id="UP001232019">
    <property type="component" value="Chromosome"/>
</dbReference>
<proteinExistence type="predicted"/>
<dbReference type="RefSeq" id="WP_322346347.1">
    <property type="nucleotide sequence ID" value="NZ_CP129968.2"/>
</dbReference>
<evidence type="ECO:0000313" key="1">
    <source>
        <dbReference type="EMBL" id="WNB17094.1"/>
    </source>
</evidence>
<name>A0AA51X400_9BACT</name>
<protein>
    <submittedName>
        <fullName evidence="1">Uncharacterized protein</fullName>
    </submittedName>
</protein>
<accession>A0AA51X400</accession>